<proteinExistence type="predicted"/>
<sequence length="407" mass="44619">MTARDTDLVGSRRLADPLGLLPIWSRVARGLVPHLTAQTTQAAGFELLLALLNAYEQPELEEVRGHLSRREFFLIGEQIAAHAVAARAYDKGWPLPGRRGFDRCAGLEDYRLSLSRAVLLDNQAAGGLWGLYRGAAGRAKLLDPDLKVLEDSVSAALAANGSRITGDALHELGRHAVTIATAPQRTAHPFKKRTLKASPLAGTLVELVHGLPNRALLRQYLFEREPLLDRVAARLAELPAELDYASFLSDCRGHFPESAQVFEDILRCERYIAALDVAFERLLAQAGRSVTDAGRALEIDLDALGAARVGFRLLGDHFHGGVAQRFDILCGLDLSGTAAFADALMDAHRKVADQRGSAHWVESDAGRVRALINLDAMAEPDERPQNLLWRNDYYLSATRNVYNEVRG</sequence>
<organism evidence="1 2">
    <name type="scientific">Azospirillum doebereinerae</name>
    <dbReference type="NCBI Taxonomy" id="92933"/>
    <lineage>
        <taxon>Bacteria</taxon>
        <taxon>Pseudomonadati</taxon>
        <taxon>Pseudomonadota</taxon>
        <taxon>Alphaproteobacteria</taxon>
        <taxon>Rhodospirillales</taxon>
        <taxon>Azospirillaceae</taxon>
        <taxon>Azospirillum</taxon>
    </lineage>
</organism>
<comment type="caution">
    <text evidence="1">The sequence shown here is derived from an EMBL/GenBank/DDBJ whole genome shotgun (WGS) entry which is preliminary data.</text>
</comment>
<keyword evidence="2" id="KW-1185">Reference proteome</keyword>
<evidence type="ECO:0000313" key="2">
    <source>
        <dbReference type="Proteomes" id="UP000280346"/>
    </source>
</evidence>
<reference evidence="1 2" key="1">
    <citation type="submission" date="2018-12" db="EMBL/GenBank/DDBJ databases">
        <authorList>
            <person name="Yang Y."/>
        </authorList>
    </citation>
    <scope>NUCLEOTIDE SEQUENCE [LARGE SCALE GENOMIC DNA]</scope>
    <source>
        <strain evidence="1 2">GSF71</strain>
    </source>
</reference>
<protein>
    <submittedName>
        <fullName evidence="1">Uncharacterized protein</fullName>
    </submittedName>
</protein>
<gene>
    <name evidence="1" type="ORF">EJ913_18550</name>
</gene>
<dbReference type="RefSeq" id="WP_127000569.1">
    <property type="nucleotide sequence ID" value="NZ_JBNPXW010000013.1"/>
</dbReference>
<dbReference type="OrthoDB" id="7604978at2"/>
<name>A0A3S0WXR0_9PROT</name>
<dbReference type="EMBL" id="RZIJ01000015">
    <property type="protein sequence ID" value="RUQ68112.1"/>
    <property type="molecule type" value="Genomic_DNA"/>
</dbReference>
<dbReference type="AlphaFoldDB" id="A0A3S0WXR0"/>
<evidence type="ECO:0000313" key="1">
    <source>
        <dbReference type="EMBL" id="RUQ68112.1"/>
    </source>
</evidence>
<dbReference type="Proteomes" id="UP000280346">
    <property type="component" value="Unassembled WGS sequence"/>
</dbReference>
<accession>A0A3S0WXR0</accession>